<dbReference type="InterPro" id="IPR010982">
    <property type="entry name" value="Lambda_DNA-bd_dom_sf"/>
</dbReference>
<feature type="compositionally biased region" description="Basic residues" evidence="1">
    <location>
        <begin position="121"/>
        <end position="136"/>
    </location>
</feature>
<protein>
    <recommendedName>
        <fullName evidence="3">CI repressor</fullName>
    </recommendedName>
</protein>
<name>E6QGK8_9ZZZZ</name>
<comment type="caution">
    <text evidence="2">The sequence shown here is derived from an EMBL/GenBank/DDBJ whole genome shotgun (WGS) entry which is preliminary data.</text>
</comment>
<sequence>MPVHADLPMIVQKFGIRVVAAILNVTPSAVSQWHKVPLSRVVILAKALQVMPAEIRPDLFAPETTVEEAACYQLQHDPRSRAQATLHVREKFKGETVTIRRVEWQEIKTLARATDQIHRGAGTKKSLRHQGCKSRKTVYGTKG</sequence>
<organism evidence="2">
    <name type="scientific">mine drainage metagenome</name>
    <dbReference type="NCBI Taxonomy" id="410659"/>
    <lineage>
        <taxon>unclassified sequences</taxon>
        <taxon>metagenomes</taxon>
        <taxon>ecological metagenomes</taxon>
    </lineage>
</organism>
<evidence type="ECO:0008006" key="3">
    <source>
        <dbReference type="Google" id="ProtNLM"/>
    </source>
</evidence>
<evidence type="ECO:0000313" key="2">
    <source>
        <dbReference type="EMBL" id="CBI06371.1"/>
    </source>
</evidence>
<dbReference type="EMBL" id="CABP01000172">
    <property type="protein sequence ID" value="CBI06371.1"/>
    <property type="molecule type" value="Genomic_DNA"/>
</dbReference>
<proteinExistence type="predicted"/>
<dbReference type="Gene3D" id="1.10.260.40">
    <property type="entry name" value="lambda repressor-like DNA-binding domains"/>
    <property type="match status" value="1"/>
</dbReference>
<reference evidence="2" key="1">
    <citation type="submission" date="2009-10" db="EMBL/GenBank/DDBJ databases">
        <title>Diversity of trophic interactions inside an arsenic-rich microbial ecosystem.</title>
        <authorList>
            <person name="Bertin P.N."/>
            <person name="Heinrich-Salmeron A."/>
            <person name="Pelletier E."/>
            <person name="Goulhen-Chollet F."/>
            <person name="Arsene-Ploetze F."/>
            <person name="Gallien S."/>
            <person name="Calteau A."/>
            <person name="Vallenet D."/>
            <person name="Casiot C."/>
            <person name="Chane-Woon-Ming B."/>
            <person name="Giloteaux L."/>
            <person name="Barakat M."/>
            <person name="Bonnefoy V."/>
            <person name="Bruneel O."/>
            <person name="Chandler M."/>
            <person name="Cleiss J."/>
            <person name="Duran R."/>
            <person name="Elbaz-Poulichet F."/>
            <person name="Fonknechten N."/>
            <person name="Lauga B."/>
            <person name="Mornico D."/>
            <person name="Ortet P."/>
            <person name="Schaeffer C."/>
            <person name="Siguier P."/>
            <person name="Alexander Thil Smith A."/>
            <person name="Van Dorsselaer A."/>
            <person name="Weissenbach J."/>
            <person name="Medigue C."/>
            <person name="Le Paslier D."/>
        </authorList>
    </citation>
    <scope>NUCLEOTIDE SEQUENCE</scope>
</reference>
<accession>E6QGK8</accession>
<feature type="region of interest" description="Disordered" evidence="1">
    <location>
        <begin position="119"/>
        <end position="143"/>
    </location>
</feature>
<evidence type="ECO:0000256" key="1">
    <source>
        <dbReference type="SAM" id="MobiDB-lite"/>
    </source>
</evidence>
<dbReference type="GO" id="GO:0003677">
    <property type="term" value="F:DNA binding"/>
    <property type="evidence" value="ECO:0007669"/>
    <property type="project" value="InterPro"/>
</dbReference>
<dbReference type="AlphaFoldDB" id="E6QGK8"/>
<gene>
    <name evidence="2" type="ORF">CARN5_0124</name>
</gene>